<accession>A0ABQ5H890</accession>
<dbReference type="EMBL" id="BQNB010019266">
    <property type="protein sequence ID" value="GJT83472.1"/>
    <property type="molecule type" value="Genomic_DNA"/>
</dbReference>
<comment type="caution">
    <text evidence="1">The sequence shown here is derived from an EMBL/GenBank/DDBJ whole genome shotgun (WGS) entry which is preliminary data.</text>
</comment>
<organism evidence="1 2">
    <name type="scientific">Tanacetum coccineum</name>
    <dbReference type="NCBI Taxonomy" id="301880"/>
    <lineage>
        <taxon>Eukaryota</taxon>
        <taxon>Viridiplantae</taxon>
        <taxon>Streptophyta</taxon>
        <taxon>Embryophyta</taxon>
        <taxon>Tracheophyta</taxon>
        <taxon>Spermatophyta</taxon>
        <taxon>Magnoliopsida</taxon>
        <taxon>eudicotyledons</taxon>
        <taxon>Gunneridae</taxon>
        <taxon>Pentapetalae</taxon>
        <taxon>asterids</taxon>
        <taxon>campanulids</taxon>
        <taxon>Asterales</taxon>
        <taxon>Asteraceae</taxon>
        <taxon>Asteroideae</taxon>
        <taxon>Anthemideae</taxon>
        <taxon>Anthemidinae</taxon>
        <taxon>Tanacetum</taxon>
    </lineage>
</organism>
<evidence type="ECO:0000313" key="2">
    <source>
        <dbReference type="Proteomes" id="UP001151760"/>
    </source>
</evidence>
<dbReference type="PANTHER" id="PTHR33116:SF77">
    <property type="entry name" value="RNA-DIRECTED DNA POLYMERASE"/>
    <property type="match status" value="1"/>
</dbReference>
<keyword evidence="2" id="KW-1185">Reference proteome</keyword>
<sequence>MRLCEGWNEVINRFRERLSSWKAKSLSIGGRLTLVKSVLGSLPLYYFSLFKAPASIIKTLESIRSRFFWGLDDSLSGISWVKWSSILLDASKGGLGVGSLEAKNLALLGKLKWRFLTDTNALWRKVIKELYGNNGGFSFAPISLGPSGVWCDILSSVTKIEAMDDSFKSSFWVKVSSGSDTLFWKDPWSGNGSRLMDVFPRLFALENYKDCTVKDRWAYDNGVWEGSWSWRVSPRGRALDDLSSLLSLINNLSLSSNDCDRLPTRSNLVNRGLILSSTCCPFCDDTQDEITHCGISCPRVLPVWRKVWSWWNLPSPAVFPSFSVADVAMGKIDSFGGSRLNKVLHGVFQCTLWSIWKWRNRITHADLDVAAKIKEEDIFPGIQRVSKNWILARLKACAPNWDVWISRPFNLFSV</sequence>
<protein>
    <recommendedName>
        <fullName evidence="3">Reverse transcriptase zinc-binding domain-containing protein</fullName>
    </recommendedName>
</protein>
<name>A0ABQ5H890_9ASTR</name>
<evidence type="ECO:0000313" key="1">
    <source>
        <dbReference type="EMBL" id="GJT83472.1"/>
    </source>
</evidence>
<evidence type="ECO:0008006" key="3">
    <source>
        <dbReference type="Google" id="ProtNLM"/>
    </source>
</evidence>
<dbReference type="Proteomes" id="UP001151760">
    <property type="component" value="Unassembled WGS sequence"/>
</dbReference>
<reference evidence="1" key="2">
    <citation type="submission" date="2022-01" db="EMBL/GenBank/DDBJ databases">
        <authorList>
            <person name="Yamashiro T."/>
            <person name="Shiraishi A."/>
            <person name="Satake H."/>
            <person name="Nakayama K."/>
        </authorList>
    </citation>
    <scope>NUCLEOTIDE SEQUENCE</scope>
</reference>
<dbReference type="PANTHER" id="PTHR33116">
    <property type="entry name" value="REVERSE TRANSCRIPTASE ZINC-BINDING DOMAIN-CONTAINING PROTEIN-RELATED-RELATED"/>
    <property type="match status" value="1"/>
</dbReference>
<proteinExistence type="predicted"/>
<gene>
    <name evidence="1" type="ORF">Tco_1057814</name>
</gene>
<reference evidence="1" key="1">
    <citation type="journal article" date="2022" name="Int. J. Mol. Sci.">
        <title>Draft Genome of Tanacetum Coccineum: Genomic Comparison of Closely Related Tanacetum-Family Plants.</title>
        <authorList>
            <person name="Yamashiro T."/>
            <person name="Shiraishi A."/>
            <person name="Nakayama K."/>
            <person name="Satake H."/>
        </authorList>
    </citation>
    <scope>NUCLEOTIDE SEQUENCE</scope>
</reference>